<name>A0A0A3IS60_9BACL</name>
<sequence>MGSKLFALDIGTRSVVGIILEEHNDHFHVKDILVKEHRERAMVDGQIHNVLYVADLIKEIKSELEATYGPLSKVSVAAAGRALKTEQASSTVNIKNRPMFTEEDVGRLELQAVQQAQAKLLSSKQDENINHYYCVGYSVLFYRLDGEEIGSLVDQQGDEATVEVIATFLPRVVVESLLAALKRAELEMEALTLEPIAAINVLIPPSMRRLNVALVDIGAGTSDIAITDKGTIVAYGMVPTAGDEITEALSDHYLLDFPVAEIAKRQLSTEENVVISDILGFEQTYPKEEVVKAIHHSVQSLAQAIGSELLRLNNQTPPKAVMLVGGGSLTPNLPSELSKFLDLPENRIAVRGIDAIQNLTKEESIPTTPELVTPIGIAIAARKAPIQYMSVTVNEQVVRLFELKEMTVADAFLSANIRAKQLYGKPGEGIAITVNNQDILIPGGHGQPATILVNGEQASTKTKIKNGDVISLIEGQDGENAKATVRDIVDEALIKHVTIQNISYTIEPIVKINNKICSVDQVLTDSDSLIVETIETVEELLKHTNHADLLERLNAFYLTIDGKPVFFPEFSSKLLLNGKLCKPAYPFKNGDAISIEECASPTVEMIANKLDLTLEEKIVVSFQQETLELKKQCREVMQNEVAVSASHTVSNGSSISIVEKDTNRWIYQDVFRFSNWQLPLDFKGQFTILRNGMPSSFDEEIFGGDQLEIILIEQPIQHNSIDK</sequence>
<protein>
    <submittedName>
        <fullName evidence="3">Cell division protein</fullName>
    </submittedName>
</protein>
<keyword evidence="3" id="KW-0131">Cell cycle</keyword>
<dbReference type="SMART" id="SM00842">
    <property type="entry name" value="FtsA"/>
    <property type="match status" value="1"/>
</dbReference>
<dbReference type="RefSeq" id="WP_036197760.1">
    <property type="nucleotide sequence ID" value="NZ_AVCY01000020.1"/>
</dbReference>
<evidence type="ECO:0000313" key="4">
    <source>
        <dbReference type="Proteomes" id="UP000030408"/>
    </source>
</evidence>
<dbReference type="Pfam" id="PF14450">
    <property type="entry name" value="FtsA"/>
    <property type="match status" value="1"/>
</dbReference>
<dbReference type="GO" id="GO:0051301">
    <property type="term" value="P:cell division"/>
    <property type="evidence" value="ECO:0007669"/>
    <property type="project" value="UniProtKB-KW"/>
</dbReference>
<accession>A0A0A3IS60</accession>
<dbReference type="AlphaFoldDB" id="A0A0A3IS60"/>
<dbReference type="PANTHER" id="PTHR32432">
    <property type="entry name" value="CELL DIVISION PROTEIN FTSA-RELATED"/>
    <property type="match status" value="1"/>
</dbReference>
<dbReference type="OrthoDB" id="9768127at2"/>
<organism evidence="3 4">
    <name type="scientific">Ureibacillus sinduriensis BLB-1 = JCM 15800</name>
    <dbReference type="NCBI Taxonomy" id="1384057"/>
    <lineage>
        <taxon>Bacteria</taxon>
        <taxon>Bacillati</taxon>
        <taxon>Bacillota</taxon>
        <taxon>Bacilli</taxon>
        <taxon>Bacillales</taxon>
        <taxon>Caryophanaceae</taxon>
        <taxon>Ureibacillus</taxon>
    </lineage>
</organism>
<dbReference type="PANTHER" id="PTHR32432:SF3">
    <property type="entry name" value="ETHANOLAMINE UTILIZATION PROTEIN EUTJ"/>
    <property type="match status" value="1"/>
</dbReference>
<dbReference type="SUPFAM" id="SSF53067">
    <property type="entry name" value="Actin-like ATPase domain"/>
    <property type="match status" value="2"/>
</dbReference>
<evidence type="ECO:0000259" key="2">
    <source>
        <dbReference type="SMART" id="SM00842"/>
    </source>
</evidence>
<dbReference type="InterPro" id="IPR043129">
    <property type="entry name" value="ATPase_NBD"/>
</dbReference>
<keyword evidence="4" id="KW-1185">Reference proteome</keyword>
<feature type="domain" description="SHS2" evidence="2">
    <location>
        <begin position="5"/>
        <end position="202"/>
    </location>
</feature>
<dbReference type="Gene3D" id="3.30.420.40">
    <property type="match status" value="2"/>
</dbReference>
<dbReference type="Proteomes" id="UP000030408">
    <property type="component" value="Unassembled WGS sequence"/>
</dbReference>
<dbReference type="EMBL" id="JPVO01000036">
    <property type="protein sequence ID" value="KGR77672.1"/>
    <property type="molecule type" value="Genomic_DNA"/>
</dbReference>
<dbReference type="STRING" id="1384057.CD33_02315"/>
<comment type="caution">
    <text evidence="3">The sequence shown here is derived from an EMBL/GenBank/DDBJ whole genome shotgun (WGS) entry which is preliminary data.</text>
</comment>
<keyword evidence="3" id="KW-0132">Cell division</keyword>
<gene>
    <name evidence="3" type="ORF">CD33_02315</name>
</gene>
<dbReference type="InterPro" id="IPR050696">
    <property type="entry name" value="FtsA/MreB"/>
</dbReference>
<evidence type="ECO:0000313" key="3">
    <source>
        <dbReference type="EMBL" id="KGR77672.1"/>
    </source>
</evidence>
<dbReference type="CDD" id="cd24004">
    <property type="entry name" value="ASKHA_NBD_PilM-like"/>
    <property type="match status" value="1"/>
</dbReference>
<proteinExistence type="predicted"/>
<evidence type="ECO:0000256" key="1">
    <source>
        <dbReference type="PROSITE-ProRule" id="PRU00182"/>
    </source>
</evidence>
<dbReference type="GO" id="GO:0003723">
    <property type="term" value="F:RNA binding"/>
    <property type="evidence" value="ECO:0007669"/>
    <property type="project" value="UniProtKB-KW"/>
</dbReference>
<reference evidence="3 4" key="1">
    <citation type="submission" date="2014-02" db="EMBL/GenBank/DDBJ databases">
        <title>Draft genome sequence of Lysinibacillus sinduriensis JCM 15800.</title>
        <authorList>
            <person name="Zhang F."/>
            <person name="Wang G."/>
            <person name="Zhang L."/>
        </authorList>
    </citation>
    <scope>NUCLEOTIDE SEQUENCE [LARGE SCALE GENOMIC DNA]</scope>
    <source>
        <strain evidence="3 4">JCM 15800</strain>
    </source>
</reference>
<dbReference type="Gene3D" id="3.30.1490.300">
    <property type="match status" value="1"/>
</dbReference>
<dbReference type="eggNOG" id="COG0849">
    <property type="taxonomic scope" value="Bacteria"/>
</dbReference>
<keyword evidence="1" id="KW-0694">RNA-binding</keyword>
<dbReference type="InterPro" id="IPR003494">
    <property type="entry name" value="SHS2_FtsA"/>
</dbReference>
<dbReference type="PROSITE" id="PS50889">
    <property type="entry name" value="S4"/>
    <property type="match status" value="2"/>
</dbReference>